<dbReference type="InterPro" id="IPR047057">
    <property type="entry name" value="MerR_fam"/>
</dbReference>
<reference evidence="9 10" key="1">
    <citation type="submission" date="2023-07" db="EMBL/GenBank/DDBJ databases">
        <title>Sorghum-associated microbial communities from plants grown in Nebraska, USA.</title>
        <authorList>
            <person name="Schachtman D."/>
        </authorList>
    </citation>
    <scope>NUCLEOTIDE SEQUENCE [LARGE SCALE GENOMIC DNA]</scope>
    <source>
        <strain evidence="9 10">BE314</strain>
    </source>
</reference>
<dbReference type="InterPro" id="IPR010211">
    <property type="entry name" value="Redox-sen_tscrpt-act_SoxR"/>
</dbReference>
<dbReference type="PANTHER" id="PTHR30204:SF0">
    <property type="entry name" value="REDOX-SENSITIVE TRANSCRIPTIONAL ACTIVATOR SOXR"/>
    <property type="match status" value="1"/>
</dbReference>
<keyword evidence="6" id="KW-0238">DNA-binding</keyword>
<dbReference type="Gene3D" id="1.10.1660.10">
    <property type="match status" value="1"/>
</dbReference>
<keyword evidence="2" id="KW-0479">Metal-binding</keyword>
<keyword evidence="1" id="KW-0001">2Fe-2S</keyword>
<dbReference type="Pfam" id="PF00376">
    <property type="entry name" value="MerR"/>
    <property type="match status" value="1"/>
</dbReference>
<sequence length="162" mass="17343">MLEVEVDLKSSPDLAKAPLTIGQLAKRAGVATSALRFYEAEGLIAGSRSSGGHRQYPRHVLRRVAFIRAAQVVGLTLPQIKAALATLPQGRTPTKADWTRLSAGWAPLLDERIAALQQLRERLTGCIGCGCLSLKACALYNPEDVKRGEGAGARLLRIETGS</sequence>
<keyword evidence="4" id="KW-0411">Iron-sulfur</keyword>
<accession>A0ABU1YNE1</accession>
<dbReference type="RefSeq" id="WP_310266167.1">
    <property type="nucleotide sequence ID" value="NZ_JAVDXU010000002.1"/>
</dbReference>
<name>A0ABU1YNE1_ROSSA</name>
<dbReference type="InterPro" id="IPR009061">
    <property type="entry name" value="DNA-bd_dom_put_sf"/>
</dbReference>
<keyword evidence="3" id="KW-0408">Iron</keyword>
<dbReference type="PROSITE" id="PS50937">
    <property type="entry name" value="HTH_MERR_2"/>
    <property type="match status" value="1"/>
</dbReference>
<evidence type="ECO:0000313" key="9">
    <source>
        <dbReference type="EMBL" id="MDR7270359.1"/>
    </source>
</evidence>
<dbReference type="Pfam" id="PF09278">
    <property type="entry name" value="MerR-DNA-bind"/>
    <property type="match status" value="1"/>
</dbReference>
<feature type="domain" description="HTH merR-type" evidence="8">
    <location>
        <begin position="18"/>
        <end position="86"/>
    </location>
</feature>
<evidence type="ECO:0000256" key="7">
    <source>
        <dbReference type="ARBA" id="ARBA00023163"/>
    </source>
</evidence>
<keyword evidence="5" id="KW-0805">Transcription regulation</keyword>
<evidence type="ECO:0000256" key="4">
    <source>
        <dbReference type="ARBA" id="ARBA00023014"/>
    </source>
</evidence>
<dbReference type="SUPFAM" id="SSF46955">
    <property type="entry name" value="Putative DNA-binding domain"/>
    <property type="match status" value="1"/>
</dbReference>
<proteinExistence type="predicted"/>
<evidence type="ECO:0000256" key="3">
    <source>
        <dbReference type="ARBA" id="ARBA00023004"/>
    </source>
</evidence>
<evidence type="ECO:0000256" key="2">
    <source>
        <dbReference type="ARBA" id="ARBA00022723"/>
    </source>
</evidence>
<dbReference type="InterPro" id="IPR000551">
    <property type="entry name" value="MerR-type_HTH_dom"/>
</dbReference>
<organism evidence="9 10">
    <name type="scientific">Roseateles saccharophilus</name>
    <name type="common">Pseudomonas saccharophila</name>
    <dbReference type="NCBI Taxonomy" id="304"/>
    <lineage>
        <taxon>Bacteria</taxon>
        <taxon>Pseudomonadati</taxon>
        <taxon>Pseudomonadota</taxon>
        <taxon>Betaproteobacteria</taxon>
        <taxon>Burkholderiales</taxon>
        <taxon>Sphaerotilaceae</taxon>
        <taxon>Roseateles</taxon>
    </lineage>
</organism>
<protein>
    <submittedName>
        <fullName evidence="9">MerR family redox-sensitive transcriptional activator SoxR</fullName>
    </submittedName>
</protein>
<dbReference type="PANTHER" id="PTHR30204">
    <property type="entry name" value="REDOX-CYCLING DRUG-SENSING TRANSCRIPTIONAL ACTIVATOR SOXR"/>
    <property type="match status" value="1"/>
</dbReference>
<dbReference type="Proteomes" id="UP001180453">
    <property type="component" value="Unassembled WGS sequence"/>
</dbReference>
<evidence type="ECO:0000256" key="6">
    <source>
        <dbReference type="ARBA" id="ARBA00023125"/>
    </source>
</evidence>
<keyword evidence="7" id="KW-0804">Transcription</keyword>
<dbReference type="SMART" id="SM00422">
    <property type="entry name" value="HTH_MERR"/>
    <property type="match status" value="1"/>
</dbReference>
<dbReference type="PROSITE" id="PS00552">
    <property type="entry name" value="HTH_MERR_1"/>
    <property type="match status" value="1"/>
</dbReference>
<keyword evidence="10" id="KW-1185">Reference proteome</keyword>
<comment type="caution">
    <text evidence="9">The sequence shown here is derived from an EMBL/GenBank/DDBJ whole genome shotgun (WGS) entry which is preliminary data.</text>
</comment>
<dbReference type="PRINTS" id="PR00040">
    <property type="entry name" value="HTHMERR"/>
</dbReference>
<dbReference type="EMBL" id="JAVDXU010000002">
    <property type="protein sequence ID" value="MDR7270359.1"/>
    <property type="molecule type" value="Genomic_DNA"/>
</dbReference>
<dbReference type="CDD" id="cd01110">
    <property type="entry name" value="HTH_SoxR"/>
    <property type="match status" value="1"/>
</dbReference>
<evidence type="ECO:0000259" key="8">
    <source>
        <dbReference type="PROSITE" id="PS50937"/>
    </source>
</evidence>
<evidence type="ECO:0000313" key="10">
    <source>
        <dbReference type="Proteomes" id="UP001180453"/>
    </source>
</evidence>
<gene>
    <name evidence="9" type="ORF">J2X20_003017</name>
</gene>
<evidence type="ECO:0000256" key="5">
    <source>
        <dbReference type="ARBA" id="ARBA00023015"/>
    </source>
</evidence>
<dbReference type="NCBIfam" id="TIGR01950">
    <property type="entry name" value="SoxR"/>
    <property type="match status" value="1"/>
</dbReference>
<dbReference type="InterPro" id="IPR015358">
    <property type="entry name" value="Tscrpt_reg_MerR_DNA-bd"/>
</dbReference>
<evidence type="ECO:0000256" key="1">
    <source>
        <dbReference type="ARBA" id="ARBA00022714"/>
    </source>
</evidence>